<dbReference type="GO" id="GO:0016788">
    <property type="term" value="F:hydrolase activity, acting on ester bonds"/>
    <property type="evidence" value="ECO:0007669"/>
    <property type="project" value="InterPro"/>
</dbReference>
<feature type="binding site" evidence="1">
    <location>
        <position position="180"/>
    </location>
    <ligand>
        <name>a divalent metal cation</name>
        <dbReference type="ChEBI" id="CHEBI:60240"/>
        <label>2</label>
    </ligand>
</feature>
<dbReference type="EMBL" id="AXCZ01000018">
    <property type="protein sequence ID" value="KGM13962.1"/>
    <property type="molecule type" value="Genomic_DNA"/>
</dbReference>
<protein>
    <submittedName>
        <fullName evidence="3">Hydrolase TatD</fullName>
    </submittedName>
</protein>
<evidence type="ECO:0000256" key="1">
    <source>
        <dbReference type="PIRSR" id="PIRSR005902-1"/>
    </source>
</evidence>
<feature type="binding site" evidence="1">
    <location>
        <position position="254"/>
    </location>
    <ligand>
        <name>a divalent metal cation</name>
        <dbReference type="ChEBI" id="CHEBI:60240"/>
        <label>1</label>
    </ligand>
</feature>
<keyword evidence="4" id="KW-1185">Reference proteome</keyword>
<evidence type="ECO:0000256" key="2">
    <source>
        <dbReference type="SAM" id="MobiDB-lite"/>
    </source>
</evidence>
<name>A0A0A0C1V5_9CELL</name>
<feature type="region of interest" description="Disordered" evidence="2">
    <location>
        <begin position="1"/>
        <end position="45"/>
    </location>
</feature>
<dbReference type="CDD" id="cd01310">
    <property type="entry name" value="TatD_DNAse"/>
    <property type="match status" value="1"/>
</dbReference>
<organism evidence="3 4">
    <name type="scientific">Cellulomonas bogoriensis 69B4 = DSM 16987</name>
    <dbReference type="NCBI Taxonomy" id="1386082"/>
    <lineage>
        <taxon>Bacteria</taxon>
        <taxon>Bacillati</taxon>
        <taxon>Actinomycetota</taxon>
        <taxon>Actinomycetes</taxon>
        <taxon>Micrococcales</taxon>
        <taxon>Cellulomonadaceae</taxon>
        <taxon>Cellulomonas</taxon>
    </lineage>
</organism>
<dbReference type="Gene3D" id="3.20.20.140">
    <property type="entry name" value="Metal-dependent hydrolases"/>
    <property type="match status" value="1"/>
</dbReference>
<dbReference type="GO" id="GO:0005829">
    <property type="term" value="C:cytosol"/>
    <property type="evidence" value="ECO:0007669"/>
    <property type="project" value="TreeGrafter"/>
</dbReference>
<dbReference type="PANTHER" id="PTHR46124:SF2">
    <property type="entry name" value="D-AMINOACYL-TRNA DEACYLASE"/>
    <property type="match status" value="1"/>
</dbReference>
<accession>A0A0A0C1V5</accession>
<dbReference type="AlphaFoldDB" id="A0A0A0C1V5"/>
<feature type="binding site" evidence="1">
    <location>
        <position position="24"/>
    </location>
    <ligand>
        <name>a divalent metal cation</name>
        <dbReference type="ChEBI" id="CHEBI:60240"/>
        <label>1</label>
    </ligand>
</feature>
<evidence type="ECO:0000313" key="4">
    <source>
        <dbReference type="Proteomes" id="UP000054314"/>
    </source>
</evidence>
<proteinExistence type="predicted"/>
<dbReference type="InterPro" id="IPR001130">
    <property type="entry name" value="TatD-like"/>
</dbReference>
<keyword evidence="1" id="KW-0479">Metal-binding</keyword>
<feature type="binding site" evidence="1">
    <location>
        <position position="204"/>
    </location>
    <ligand>
        <name>a divalent metal cation</name>
        <dbReference type="ChEBI" id="CHEBI:60240"/>
        <label>2</label>
    </ligand>
</feature>
<dbReference type="Proteomes" id="UP000054314">
    <property type="component" value="Unassembled WGS sequence"/>
</dbReference>
<keyword evidence="3" id="KW-0378">Hydrolase</keyword>
<feature type="binding site" evidence="1">
    <location>
        <position position="26"/>
    </location>
    <ligand>
        <name>a divalent metal cation</name>
        <dbReference type="ChEBI" id="CHEBI:60240"/>
        <label>1</label>
    </ligand>
</feature>
<feature type="compositionally biased region" description="Basic and acidic residues" evidence="2">
    <location>
        <begin position="1"/>
        <end position="10"/>
    </location>
</feature>
<feature type="binding site" evidence="1">
    <location>
        <position position="143"/>
    </location>
    <ligand>
        <name>a divalent metal cation</name>
        <dbReference type="ChEBI" id="CHEBI:60240"/>
        <label>1</label>
    </ligand>
</feature>
<dbReference type="Pfam" id="PF01026">
    <property type="entry name" value="TatD_DNase"/>
    <property type="match status" value="1"/>
</dbReference>
<gene>
    <name evidence="3" type="ORF">N869_01965</name>
</gene>
<evidence type="ECO:0000313" key="3">
    <source>
        <dbReference type="EMBL" id="KGM13962.1"/>
    </source>
</evidence>
<dbReference type="PANTHER" id="PTHR46124">
    <property type="entry name" value="D-AMINOACYL-TRNA DEACYLASE"/>
    <property type="match status" value="1"/>
</dbReference>
<dbReference type="SUPFAM" id="SSF51556">
    <property type="entry name" value="Metallo-dependent hydrolases"/>
    <property type="match status" value="1"/>
</dbReference>
<reference evidence="3 4" key="1">
    <citation type="submission" date="2013-08" db="EMBL/GenBank/DDBJ databases">
        <title>Genome sequencing of Cellulomonas bogoriensis 69B4.</title>
        <authorList>
            <person name="Chen F."/>
            <person name="Li Y."/>
            <person name="Wang G."/>
        </authorList>
    </citation>
    <scope>NUCLEOTIDE SEQUENCE [LARGE SCALE GENOMIC DNA]</scope>
    <source>
        <strain evidence="3 4">69B4</strain>
    </source>
</reference>
<dbReference type="GO" id="GO:0046872">
    <property type="term" value="F:metal ion binding"/>
    <property type="evidence" value="ECO:0007669"/>
    <property type="project" value="UniProtKB-KW"/>
</dbReference>
<sequence length="306" mass="32765">MARSKDRSWPEDPQALPAPVVDDHTHLDTVAPGATGFDGGSGAPGVAEQIARAARVGVTRMVQIGCELPSARWTAQVVGERPELVGGVALHPNEAPRHAGVVEVGPDGLEPARAGHHEVPLAEALTQVADLARDHARIRVIGETGLDHFRAGERGREVQRESFRAHIAIAKELDLVLQIHDRDAHEEVVEVLLADGAPARTVFHCFSGDAAMARVCAEQGWYMSFAGPVTFGNAQALRAALREVPTALLQVETDAPYLTPHPVRGRPNAPYLLPHTVRAVAAERGTDLAELCRALSSTAEDLYGPW</sequence>
<dbReference type="InterPro" id="IPR032466">
    <property type="entry name" value="Metal_Hydrolase"/>
</dbReference>
<comment type="caution">
    <text evidence="3">The sequence shown here is derived from an EMBL/GenBank/DDBJ whole genome shotgun (WGS) entry which is preliminary data.</text>
</comment>
<dbReference type="RefSeq" id="WP_035057846.1">
    <property type="nucleotide sequence ID" value="NZ_AXCZ01000018.1"/>
</dbReference>
<dbReference type="PIRSF" id="PIRSF005902">
    <property type="entry name" value="DNase_TatD"/>
    <property type="match status" value="1"/>
</dbReference>
<dbReference type="OrthoDB" id="9810005at2"/>